<evidence type="ECO:0000256" key="1">
    <source>
        <dbReference type="SAM" id="MobiDB-lite"/>
    </source>
</evidence>
<dbReference type="Proteomes" id="UP000290289">
    <property type="component" value="Chromosome 11"/>
</dbReference>
<dbReference type="Gene3D" id="3.30.40.10">
    <property type="entry name" value="Zinc/RING finger domain, C3HC4 (zinc finger)"/>
    <property type="match status" value="1"/>
</dbReference>
<evidence type="ECO:0000259" key="2">
    <source>
        <dbReference type="Pfam" id="PF13639"/>
    </source>
</evidence>
<feature type="compositionally biased region" description="Polar residues" evidence="1">
    <location>
        <begin position="1"/>
        <end position="16"/>
    </location>
</feature>
<protein>
    <recommendedName>
        <fullName evidence="2">RING-type domain-containing protein</fullName>
    </recommendedName>
</protein>
<dbReference type="InterPro" id="IPR045899">
    <property type="entry name" value="ATL71-like"/>
</dbReference>
<dbReference type="InterPro" id="IPR013083">
    <property type="entry name" value="Znf_RING/FYVE/PHD"/>
</dbReference>
<comment type="caution">
    <text evidence="3">The sequence shown here is derived from an EMBL/GenBank/DDBJ whole genome shotgun (WGS) entry which is preliminary data.</text>
</comment>
<feature type="region of interest" description="Disordered" evidence="1">
    <location>
        <begin position="1"/>
        <end position="25"/>
    </location>
</feature>
<feature type="domain" description="RING-type" evidence="2">
    <location>
        <begin position="33"/>
        <end position="57"/>
    </location>
</feature>
<keyword evidence="4" id="KW-1185">Reference proteome</keyword>
<dbReference type="PANTHER" id="PTHR46719:SF7">
    <property type="entry name" value="RING-H2 FINGER PROTEIN ATL71-RELATED"/>
    <property type="match status" value="1"/>
</dbReference>
<dbReference type="SUPFAM" id="SSF57850">
    <property type="entry name" value="RING/U-box"/>
    <property type="match status" value="1"/>
</dbReference>
<dbReference type="Pfam" id="PF13639">
    <property type="entry name" value="zf-RING_2"/>
    <property type="match status" value="1"/>
</dbReference>
<organism evidence="3 4">
    <name type="scientific">Malus domestica</name>
    <name type="common">Apple</name>
    <name type="synonym">Pyrus malus</name>
    <dbReference type="NCBI Taxonomy" id="3750"/>
    <lineage>
        <taxon>Eukaryota</taxon>
        <taxon>Viridiplantae</taxon>
        <taxon>Streptophyta</taxon>
        <taxon>Embryophyta</taxon>
        <taxon>Tracheophyta</taxon>
        <taxon>Spermatophyta</taxon>
        <taxon>Magnoliopsida</taxon>
        <taxon>eudicotyledons</taxon>
        <taxon>Gunneridae</taxon>
        <taxon>Pentapetalae</taxon>
        <taxon>rosids</taxon>
        <taxon>fabids</taxon>
        <taxon>Rosales</taxon>
        <taxon>Rosaceae</taxon>
        <taxon>Amygdaloideae</taxon>
        <taxon>Maleae</taxon>
        <taxon>Malus</taxon>
    </lineage>
</organism>
<proteinExistence type="predicted"/>
<name>A0A498IRR4_MALDO</name>
<sequence length="59" mass="6853">MTTRFKATRKCSTPRPSSKRKTPLPPAAPYVLRLLPDCRHLFHLKCVDPWLRLNPTCHV</sequence>
<accession>A0A498IRR4</accession>
<dbReference type="InterPro" id="IPR001841">
    <property type="entry name" value="Znf_RING"/>
</dbReference>
<evidence type="ECO:0000313" key="3">
    <source>
        <dbReference type="EMBL" id="RXH84845.1"/>
    </source>
</evidence>
<evidence type="ECO:0000313" key="4">
    <source>
        <dbReference type="Proteomes" id="UP000290289"/>
    </source>
</evidence>
<dbReference type="AlphaFoldDB" id="A0A498IRR4"/>
<dbReference type="EMBL" id="RDQH01000337">
    <property type="protein sequence ID" value="RXH84845.1"/>
    <property type="molecule type" value="Genomic_DNA"/>
</dbReference>
<gene>
    <name evidence="3" type="ORF">DVH24_041613</name>
</gene>
<reference evidence="3 4" key="1">
    <citation type="submission" date="2018-10" db="EMBL/GenBank/DDBJ databases">
        <title>A high-quality apple genome assembly.</title>
        <authorList>
            <person name="Hu J."/>
        </authorList>
    </citation>
    <scope>NUCLEOTIDE SEQUENCE [LARGE SCALE GENOMIC DNA]</scope>
    <source>
        <strain evidence="4">cv. HFTH1</strain>
        <tissue evidence="3">Young leaf</tissue>
    </source>
</reference>
<dbReference type="PANTHER" id="PTHR46719">
    <property type="entry name" value="TRANSCRIPTION FACTOR C2H2 FAMILY-RELATED"/>
    <property type="match status" value="1"/>
</dbReference>